<dbReference type="AlphaFoldDB" id="A0A0K1PF81"/>
<evidence type="ECO:0000256" key="3">
    <source>
        <dbReference type="ARBA" id="ARBA00022630"/>
    </source>
</evidence>
<dbReference type="Proteomes" id="UP000055590">
    <property type="component" value="Chromosome"/>
</dbReference>
<dbReference type="PROSITE" id="PS00073">
    <property type="entry name" value="ACYL_COA_DH_2"/>
    <property type="match status" value="1"/>
</dbReference>
<dbReference type="InterPro" id="IPR006091">
    <property type="entry name" value="Acyl-CoA_Oxase/DH_mid-dom"/>
</dbReference>
<dbReference type="RefSeq" id="WP_050726026.1">
    <property type="nucleotide sequence ID" value="NZ_CP012332.1"/>
</dbReference>
<dbReference type="InterPro" id="IPR037069">
    <property type="entry name" value="AcylCoA_DH/ox_N_sf"/>
</dbReference>
<keyword evidence="3 6" id="KW-0285">Flavoprotein</keyword>
<evidence type="ECO:0000256" key="4">
    <source>
        <dbReference type="ARBA" id="ARBA00022827"/>
    </source>
</evidence>
<keyword evidence="4 6" id="KW-0274">FAD</keyword>
<evidence type="ECO:0000256" key="1">
    <source>
        <dbReference type="ARBA" id="ARBA00001974"/>
    </source>
</evidence>
<comment type="cofactor">
    <cofactor evidence="1 6">
        <name>FAD</name>
        <dbReference type="ChEBI" id="CHEBI:57692"/>
    </cofactor>
</comment>
<dbReference type="Pfam" id="PF02770">
    <property type="entry name" value="Acyl-CoA_dh_M"/>
    <property type="match status" value="1"/>
</dbReference>
<dbReference type="FunFam" id="1.10.540.10:FF:000026">
    <property type="entry name" value="Acyl-CoA dehydrogenase medium chain"/>
    <property type="match status" value="1"/>
</dbReference>
<comment type="similarity">
    <text evidence="2 6">Belongs to the acyl-CoA dehydrogenase family.</text>
</comment>
<feature type="domain" description="Acyl-CoA dehydrogenase/oxidase N-terminal" evidence="9">
    <location>
        <begin position="6"/>
        <end position="113"/>
    </location>
</feature>
<dbReference type="GO" id="GO:0003995">
    <property type="term" value="F:acyl-CoA dehydrogenase activity"/>
    <property type="evidence" value="ECO:0007669"/>
    <property type="project" value="InterPro"/>
</dbReference>
<evidence type="ECO:0000259" key="9">
    <source>
        <dbReference type="Pfam" id="PF02771"/>
    </source>
</evidence>
<dbReference type="EMBL" id="CP012332">
    <property type="protein sequence ID" value="AKU91759.1"/>
    <property type="molecule type" value="Genomic_DNA"/>
</dbReference>
<evidence type="ECO:0000256" key="6">
    <source>
        <dbReference type="RuleBase" id="RU362125"/>
    </source>
</evidence>
<evidence type="ECO:0000313" key="11">
    <source>
        <dbReference type="Proteomes" id="UP000055590"/>
    </source>
</evidence>
<dbReference type="OrthoDB" id="9765339at2"/>
<dbReference type="GO" id="GO:0050660">
    <property type="term" value="F:flavin adenine dinucleotide binding"/>
    <property type="evidence" value="ECO:0007669"/>
    <property type="project" value="InterPro"/>
</dbReference>
<feature type="domain" description="Acyl-CoA dehydrogenase/oxidase C-terminal" evidence="7">
    <location>
        <begin position="228"/>
        <end position="377"/>
    </location>
</feature>
<dbReference type="PANTHER" id="PTHR43884">
    <property type="entry name" value="ACYL-COA DEHYDROGENASE"/>
    <property type="match status" value="1"/>
</dbReference>
<dbReference type="InterPro" id="IPR009100">
    <property type="entry name" value="AcylCoA_DH/oxidase_NM_dom_sf"/>
</dbReference>
<dbReference type="SUPFAM" id="SSF47203">
    <property type="entry name" value="Acyl-CoA dehydrogenase C-terminal domain-like"/>
    <property type="match status" value="1"/>
</dbReference>
<dbReference type="PROSITE" id="PS00072">
    <property type="entry name" value="ACYL_COA_DH_1"/>
    <property type="match status" value="1"/>
</dbReference>
<dbReference type="InterPro" id="IPR013786">
    <property type="entry name" value="AcylCoA_DH/ox_N"/>
</dbReference>
<dbReference type="FunFam" id="1.20.140.10:FF:000011">
    <property type="entry name" value="Medium-chain specific acyl-CoA dehydrogenase, mitochondrial"/>
    <property type="match status" value="1"/>
</dbReference>
<dbReference type="KEGG" id="vin:AKJ08_2146"/>
<dbReference type="Gene3D" id="1.20.140.10">
    <property type="entry name" value="Butyryl-CoA Dehydrogenase, subunit A, domain 3"/>
    <property type="match status" value="1"/>
</dbReference>
<dbReference type="Gene3D" id="1.10.540.10">
    <property type="entry name" value="Acyl-CoA dehydrogenase/oxidase, N-terminal domain"/>
    <property type="match status" value="1"/>
</dbReference>
<dbReference type="PATRIC" id="fig|1391653.3.peg.2240"/>
<sequence>MDFQLTPDQIALRDTARKFAREEMVPVAKGYDQTGEFPLPVIAKGFELGLMNMTLPVELGGLGLSHFEQALVVEELAAGCAGISTSMIANDLALLPILIGGTAEQKERLVKPFSETLRFASFGLTEPGAGSDVSGLATTAVRDGDHYVLNGSKMWITNGGHADQFTIFATVDKKAGRKGITCFVVEGRPEGLSSGHHEDKLGQRASNTVALTLENVRVPVANRIGAEGQGWEIAMGTLDNSRPLTAMLAVGIGRAAMDHAIAYAKERKQFGQPIASFQAIQFMIADMATELHAARLLSYEAAAQLDAGQRNTLVSSHAKRFAADTAMKVCTDAVQIFGGYGYSKEYPVEKLFRDAKLIQIYEGTSQIQRMVIARELLKG</sequence>
<gene>
    <name evidence="10" type="ORF">AKJ08_2146</name>
</gene>
<dbReference type="Gene3D" id="2.40.110.10">
    <property type="entry name" value="Butyryl-CoA Dehydrogenase, subunit A, domain 2"/>
    <property type="match status" value="1"/>
</dbReference>
<dbReference type="Pfam" id="PF00441">
    <property type="entry name" value="Acyl-CoA_dh_1"/>
    <property type="match status" value="1"/>
</dbReference>
<evidence type="ECO:0000256" key="5">
    <source>
        <dbReference type="ARBA" id="ARBA00023002"/>
    </source>
</evidence>
<accession>A0A0K1PF81</accession>
<keyword evidence="5 6" id="KW-0560">Oxidoreductase</keyword>
<dbReference type="InterPro" id="IPR036250">
    <property type="entry name" value="AcylCo_DH-like_C"/>
</dbReference>
<feature type="domain" description="Acyl-CoA oxidase/dehydrogenase middle" evidence="8">
    <location>
        <begin position="121"/>
        <end position="216"/>
    </location>
</feature>
<name>A0A0K1PF81_9BACT</name>
<dbReference type="SUPFAM" id="SSF56645">
    <property type="entry name" value="Acyl-CoA dehydrogenase NM domain-like"/>
    <property type="match status" value="1"/>
</dbReference>
<evidence type="ECO:0000259" key="8">
    <source>
        <dbReference type="Pfam" id="PF02770"/>
    </source>
</evidence>
<dbReference type="FunFam" id="2.40.110.10:FF:000001">
    <property type="entry name" value="Acyl-CoA dehydrogenase, mitochondrial"/>
    <property type="match status" value="1"/>
</dbReference>
<proteinExistence type="inferred from homology"/>
<dbReference type="Pfam" id="PF02771">
    <property type="entry name" value="Acyl-CoA_dh_N"/>
    <property type="match status" value="1"/>
</dbReference>
<dbReference type="InterPro" id="IPR046373">
    <property type="entry name" value="Acyl-CoA_Oxase/DH_mid-dom_sf"/>
</dbReference>
<dbReference type="PIRSF" id="PIRSF016578">
    <property type="entry name" value="HsaA"/>
    <property type="match status" value="1"/>
</dbReference>
<organism evidence="10 11">
    <name type="scientific">Vulgatibacter incomptus</name>
    <dbReference type="NCBI Taxonomy" id="1391653"/>
    <lineage>
        <taxon>Bacteria</taxon>
        <taxon>Pseudomonadati</taxon>
        <taxon>Myxococcota</taxon>
        <taxon>Myxococcia</taxon>
        <taxon>Myxococcales</taxon>
        <taxon>Cystobacterineae</taxon>
        <taxon>Vulgatibacteraceae</taxon>
        <taxon>Vulgatibacter</taxon>
    </lineage>
</organism>
<dbReference type="InterPro" id="IPR006089">
    <property type="entry name" value="Acyl-CoA_DH_CS"/>
</dbReference>
<dbReference type="STRING" id="1391653.AKJ08_2146"/>
<evidence type="ECO:0000259" key="7">
    <source>
        <dbReference type="Pfam" id="PF00441"/>
    </source>
</evidence>
<dbReference type="InterPro" id="IPR009075">
    <property type="entry name" value="AcylCo_DH/oxidase_C"/>
</dbReference>
<evidence type="ECO:0000313" key="10">
    <source>
        <dbReference type="EMBL" id="AKU91759.1"/>
    </source>
</evidence>
<keyword evidence="11" id="KW-1185">Reference proteome</keyword>
<reference evidence="10 11" key="1">
    <citation type="submission" date="2015-08" db="EMBL/GenBank/DDBJ databases">
        <authorList>
            <person name="Babu N.S."/>
            <person name="Beckwith C.J."/>
            <person name="Beseler K.G."/>
            <person name="Brison A."/>
            <person name="Carone J.V."/>
            <person name="Caskin T.P."/>
            <person name="Diamond M."/>
            <person name="Durham M.E."/>
            <person name="Foxe J.M."/>
            <person name="Go M."/>
            <person name="Henderson B.A."/>
            <person name="Jones I.B."/>
            <person name="McGettigan J.A."/>
            <person name="Micheletti S.J."/>
            <person name="Nasrallah M.E."/>
            <person name="Ortiz D."/>
            <person name="Piller C.R."/>
            <person name="Privatt S.R."/>
            <person name="Schneider S.L."/>
            <person name="Sharp S."/>
            <person name="Smith T.C."/>
            <person name="Stanton J.D."/>
            <person name="Ullery H.E."/>
            <person name="Wilson R.J."/>
            <person name="Serrano M.G."/>
            <person name="Buck G."/>
            <person name="Lee V."/>
            <person name="Wang Y."/>
            <person name="Carvalho R."/>
            <person name="Voegtly L."/>
            <person name="Shi R."/>
            <person name="Duckworth R."/>
            <person name="Johnson A."/>
            <person name="Loviza R."/>
            <person name="Walstead R."/>
            <person name="Shah Z."/>
            <person name="Kiflezghi M."/>
            <person name="Wade K."/>
            <person name="Ball S.L."/>
            <person name="Bradley K.W."/>
            <person name="Asai D.J."/>
            <person name="Bowman C.A."/>
            <person name="Russell D.A."/>
            <person name="Pope W.H."/>
            <person name="Jacobs-Sera D."/>
            <person name="Hendrix R.W."/>
            <person name="Hatfull G.F."/>
        </authorList>
    </citation>
    <scope>NUCLEOTIDE SEQUENCE [LARGE SCALE GENOMIC DNA]</scope>
    <source>
        <strain evidence="10 11">DSM 27710</strain>
    </source>
</reference>
<dbReference type="PANTHER" id="PTHR43884:SF12">
    <property type="entry name" value="ISOVALERYL-COA DEHYDROGENASE, MITOCHONDRIAL-RELATED"/>
    <property type="match status" value="1"/>
</dbReference>
<protein>
    <submittedName>
        <fullName evidence="10">Butyryl-CoA dehydrogenase</fullName>
    </submittedName>
</protein>
<evidence type="ECO:0000256" key="2">
    <source>
        <dbReference type="ARBA" id="ARBA00009347"/>
    </source>
</evidence>